<sequence>MRRRNRVRVLVTAAILALMLLISSFWLPQGGYEGCGSEWHPCLTFYQHQPELNGDAALWEESGLNPAFRECPGQLFQSSVLMRHLKACLNEDGDVLMEPYLQSWDQLIHFMESLGTMVGFFSHKVKEKVTLIRQLSTKQSAGEDHGKPIPEAHGHKHGVYRSVRSMVEAELQQGLVGFTFRTESGCRTLLRLHRSLLWVKLVLQGLTEDPDQNGVYKTPGEIGREAYSVALAPHHSWFLQRAAELVFVALPDRKYFLQLVCVNSQSEAVPALRIIIRALTRVHQRTQEILERHGLLLLP</sequence>
<keyword evidence="2" id="KW-0732">Signal</keyword>
<dbReference type="GO" id="GO:1902388">
    <property type="term" value="F:ceramide 1-phosphate transfer activity"/>
    <property type="evidence" value="ECO:0007669"/>
    <property type="project" value="TreeGrafter"/>
</dbReference>
<dbReference type="Gene3D" id="1.10.3520.10">
    <property type="entry name" value="Glycolipid transfer protein"/>
    <property type="match status" value="1"/>
</dbReference>
<feature type="domain" description="Glycolipid transfer protein" evidence="3">
    <location>
        <begin position="96"/>
        <end position="261"/>
    </location>
</feature>
<reference evidence="5" key="1">
    <citation type="submission" date="2024-04" db="EMBL/GenBank/DDBJ databases">
        <title>Salinicola lusitanus LLJ914,a marine bacterium isolated from the Okinawa Trough.</title>
        <authorList>
            <person name="Li J."/>
        </authorList>
    </citation>
    <scope>NUCLEOTIDE SEQUENCE [LARGE SCALE GENOMIC DNA]</scope>
</reference>
<proteinExistence type="inferred from homology"/>
<dbReference type="SUPFAM" id="SSF110004">
    <property type="entry name" value="Glycolipid transfer protein, GLTP"/>
    <property type="match status" value="1"/>
</dbReference>
<feature type="chain" id="PRO_5043429832" description="Glycolipid transfer protein domain-containing protein" evidence="2">
    <location>
        <begin position="25"/>
        <end position="299"/>
    </location>
</feature>
<dbReference type="Pfam" id="PF08718">
    <property type="entry name" value="GLTP"/>
    <property type="match status" value="1"/>
</dbReference>
<evidence type="ECO:0000256" key="2">
    <source>
        <dbReference type="SAM" id="SignalP"/>
    </source>
</evidence>
<dbReference type="PANTHER" id="PTHR10219">
    <property type="entry name" value="GLYCOLIPID TRANSFER PROTEIN-RELATED"/>
    <property type="match status" value="1"/>
</dbReference>
<dbReference type="InterPro" id="IPR014830">
    <property type="entry name" value="Glycolipid_transfer_prot_dom"/>
</dbReference>
<dbReference type="GO" id="GO:0016020">
    <property type="term" value="C:membrane"/>
    <property type="evidence" value="ECO:0007669"/>
    <property type="project" value="TreeGrafter"/>
</dbReference>
<dbReference type="FunFam" id="1.10.3520.10:FF:000002">
    <property type="entry name" value="Ceramide-1-phosphate transfer protein"/>
    <property type="match status" value="1"/>
</dbReference>
<dbReference type="PANTHER" id="PTHR10219:SF19">
    <property type="entry name" value="GLYCOLIPID TRANSFER PROTEIN DOMAIN-CONTAINING PROTEIN 2"/>
    <property type="match status" value="1"/>
</dbReference>
<accession>A0AAW0P3P8</accession>
<dbReference type="GO" id="GO:0005829">
    <property type="term" value="C:cytosol"/>
    <property type="evidence" value="ECO:0007669"/>
    <property type="project" value="TreeGrafter"/>
</dbReference>
<dbReference type="AlphaFoldDB" id="A0AAW0P3P8"/>
<protein>
    <recommendedName>
        <fullName evidence="3">Glycolipid transfer protein domain-containing protein</fullName>
    </recommendedName>
</protein>
<name>A0AAW0P3P8_9GOBI</name>
<dbReference type="InterPro" id="IPR036497">
    <property type="entry name" value="GLTP_sf"/>
</dbReference>
<comment type="caution">
    <text evidence="4">The sequence shown here is derived from an EMBL/GenBank/DDBJ whole genome shotgun (WGS) entry which is preliminary data.</text>
</comment>
<organism evidence="4 5">
    <name type="scientific">Mugilogobius chulae</name>
    <name type="common">yellowstripe goby</name>
    <dbReference type="NCBI Taxonomy" id="88201"/>
    <lineage>
        <taxon>Eukaryota</taxon>
        <taxon>Metazoa</taxon>
        <taxon>Chordata</taxon>
        <taxon>Craniata</taxon>
        <taxon>Vertebrata</taxon>
        <taxon>Euteleostomi</taxon>
        <taxon>Actinopterygii</taxon>
        <taxon>Neopterygii</taxon>
        <taxon>Teleostei</taxon>
        <taxon>Neoteleostei</taxon>
        <taxon>Acanthomorphata</taxon>
        <taxon>Gobiaria</taxon>
        <taxon>Gobiiformes</taxon>
        <taxon>Gobioidei</taxon>
        <taxon>Gobiidae</taxon>
        <taxon>Gobionellinae</taxon>
        <taxon>Mugilogobius</taxon>
    </lineage>
</organism>
<evidence type="ECO:0000259" key="3">
    <source>
        <dbReference type="Pfam" id="PF08718"/>
    </source>
</evidence>
<gene>
    <name evidence="4" type="ORF">WMY93_014160</name>
</gene>
<dbReference type="GO" id="GO:0032691">
    <property type="term" value="P:negative regulation of interleukin-1 beta production"/>
    <property type="evidence" value="ECO:0007669"/>
    <property type="project" value="UniProtKB-ARBA"/>
</dbReference>
<keyword evidence="5" id="KW-1185">Reference proteome</keyword>
<evidence type="ECO:0000313" key="5">
    <source>
        <dbReference type="Proteomes" id="UP001460270"/>
    </source>
</evidence>
<dbReference type="Proteomes" id="UP001460270">
    <property type="component" value="Unassembled WGS sequence"/>
</dbReference>
<evidence type="ECO:0000313" key="4">
    <source>
        <dbReference type="EMBL" id="KAK7909476.1"/>
    </source>
</evidence>
<comment type="similarity">
    <text evidence="1">Belongs to the GLTP family.</text>
</comment>
<dbReference type="EMBL" id="JBBPFD010000010">
    <property type="protein sequence ID" value="KAK7909476.1"/>
    <property type="molecule type" value="Genomic_DNA"/>
</dbReference>
<evidence type="ECO:0000256" key="1">
    <source>
        <dbReference type="ARBA" id="ARBA00007148"/>
    </source>
</evidence>
<feature type="signal peptide" evidence="2">
    <location>
        <begin position="1"/>
        <end position="24"/>
    </location>
</feature>
<dbReference type="GO" id="GO:1902387">
    <property type="term" value="F:ceramide 1-phosphate binding"/>
    <property type="evidence" value="ECO:0007669"/>
    <property type="project" value="TreeGrafter"/>
</dbReference>